<dbReference type="EMBL" id="DQWS01000128">
    <property type="protein sequence ID" value="HDD53090.1"/>
    <property type="molecule type" value="Genomic_DNA"/>
</dbReference>
<accession>A0A7C0U6P6</accession>
<gene>
    <name evidence="1" type="ORF">ENF32_03360</name>
</gene>
<protein>
    <recommendedName>
        <fullName evidence="2">TIGR04255 family protein</fullName>
    </recommendedName>
</protein>
<reference evidence="1" key="1">
    <citation type="journal article" date="2020" name="mSystems">
        <title>Genome- and Community-Level Interaction Insights into Carbon Utilization and Element Cycling Functions of Hydrothermarchaeota in Hydrothermal Sediment.</title>
        <authorList>
            <person name="Zhou Z."/>
            <person name="Liu Y."/>
            <person name="Xu W."/>
            <person name="Pan J."/>
            <person name="Luo Z.H."/>
            <person name="Li M."/>
        </authorList>
    </citation>
    <scope>NUCLEOTIDE SEQUENCE [LARGE SCALE GENOMIC DNA]</scope>
    <source>
        <strain evidence="1">HyVt-115</strain>
    </source>
</reference>
<name>A0A7C0U6P6_9BACT</name>
<dbReference type="Proteomes" id="UP000885690">
    <property type="component" value="Unassembled WGS sequence"/>
</dbReference>
<evidence type="ECO:0008006" key="2">
    <source>
        <dbReference type="Google" id="ProtNLM"/>
    </source>
</evidence>
<proteinExistence type="predicted"/>
<sequence>METKILNRSIVVVAKDHNPSILHPSFLESQNIVPSGWELAEPPICTPPISIVKYKNGIAFTVEANKLQVLQLSTEEPFEDAVLPNLVSNYVRKLPFVRYTAVGINFTFIAPHVEPENLIVNKFVKERAHKLGDLVLRAAIIKLVYPLEDATLNISCEPRNTAGSQEQTTGILIAGNYHHALRETRQEEMLDDALKAISTFEQRYQHFKEVVIPELL</sequence>
<dbReference type="AlphaFoldDB" id="A0A7C0U6P6"/>
<comment type="caution">
    <text evidence="1">The sequence shown here is derived from an EMBL/GenBank/DDBJ whole genome shotgun (WGS) entry which is preliminary data.</text>
</comment>
<organism evidence="1">
    <name type="scientific">Thermosulfidibacter takaii</name>
    <dbReference type="NCBI Taxonomy" id="412593"/>
    <lineage>
        <taxon>Bacteria</taxon>
        <taxon>Pseudomonadati</taxon>
        <taxon>Thermosulfidibacterota</taxon>
        <taxon>Thermosulfidibacteria</taxon>
        <taxon>Thermosulfidibacterales</taxon>
        <taxon>Thermosulfidibacteraceae</taxon>
    </lineage>
</organism>
<evidence type="ECO:0000313" key="1">
    <source>
        <dbReference type="EMBL" id="HDD53090.1"/>
    </source>
</evidence>